<gene>
    <name evidence="1" type="ORF">L2E82_47447</name>
</gene>
<reference evidence="1 2" key="2">
    <citation type="journal article" date="2022" name="Mol. Ecol. Resour.">
        <title>The genomes of chicory, endive, great burdock and yacon provide insights into Asteraceae paleo-polyploidization history and plant inulin production.</title>
        <authorList>
            <person name="Fan W."/>
            <person name="Wang S."/>
            <person name="Wang H."/>
            <person name="Wang A."/>
            <person name="Jiang F."/>
            <person name="Liu H."/>
            <person name="Zhao H."/>
            <person name="Xu D."/>
            <person name="Zhang Y."/>
        </authorList>
    </citation>
    <scope>NUCLEOTIDE SEQUENCE [LARGE SCALE GENOMIC DNA]</scope>
    <source>
        <strain evidence="2">cv. Punajuju</strain>
        <tissue evidence="1">Leaves</tissue>
    </source>
</reference>
<dbReference type="EMBL" id="CM042017">
    <property type="protein sequence ID" value="KAI3689488.1"/>
    <property type="molecule type" value="Genomic_DNA"/>
</dbReference>
<name>A0ACB8YVT2_CICIN</name>
<proteinExistence type="predicted"/>
<accession>A0ACB8YVT2</accession>
<sequence>MIGEIEPTKLWRFAATPKILRIGASIRVNPRRMGCQGLSTSSNLNGSSSIQPEETTAKGKIPENRSANNNGETNERMTVQELKAKLRRVGVPTEDSKDDLKCTWNKFFTEEVDEVVEDEKPTKVNDIQGEKVSKRKAKVKEHTELLYGGLAGSTAALFTTPFDVIPGSVNCYHGVIDTLKDISQHEDLKGLYRGLTPRLAIQRDDINFWIQRDDIRSIWEYYKESEDVEGTITQLSRFFIAEKAILPCLKIMMYVYSYQSYLWNHVASIRAQKYAFRPQ</sequence>
<evidence type="ECO:0000313" key="1">
    <source>
        <dbReference type="EMBL" id="KAI3689488.1"/>
    </source>
</evidence>
<dbReference type="Proteomes" id="UP001055811">
    <property type="component" value="Linkage Group LG09"/>
</dbReference>
<keyword evidence="2" id="KW-1185">Reference proteome</keyword>
<reference evidence="2" key="1">
    <citation type="journal article" date="2022" name="Mol. Ecol. Resour.">
        <title>The genomes of chicory, endive, great burdock and yacon provide insights into Asteraceae palaeo-polyploidization history and plant inulin production.</title>
        <authorList>
            <person name="Fan W."/>
            <person name="Wang S."/>
            <person name="Wang H."/>
            <person name="Wang A."/>
            <person name="Jiang F."/>
            <person name="Liu H."/>
            <person name="Zhao H."/>
            <person name="Xu D."/>
            <person name="Zhang Y."/>
        </authorList>
    </citation>
    <scope>NUCLEOTIDE SEQUENCE [LARGE SCALE GENOMIC DNA]</scope>
    <source>
        <strain evidence="2">cv. Punajuju</strain>
    </source>
</reference>
<comment type="caution">
    <text evidence="1">The sequence shown here is derived from an EMBL/GenBank/DDBJ whole genome shotgun (WGS) entry which is preliminary data.</text>
</comment>
<organism evidence="1 2">
    <name type="scientific">Cichorium intybus</name>
    <name type="common">Chicory</name>
    <dbReference type="NCBI Taxonomy" id="13427"/>
    <lineage>
        <taxon>Eukaryota</taxon>
        <taxon>Viridiplantae</taxon>
        <taxon>Streptophyta</taxon>
        <taxon>Embryophyta</taxon>
        <taxon>Tracheophyta</taxon>
        <taxon>Spermatophyta</taxon>
        <taxon>Magnoliopsida</taxon>
        <taxon>eudicotyledons</taxon>
        <taxon>Gunneridae</taxon>
        <taxon>Pentapetalae</taxon>
        <taxon>asterids</taxon>
        <taxon>campanulids</taxon>
        <taxon>Asterales</taxon>
        <taxon>Asteraceae</taxon>
        <taxon>Cichorioideae</taxon>
        <taxon>Cichorieae</taxon>
        <taxon>Cichoriinae</taxon>
        <taxon>Cichorium</taxon>
    </lineage>
</organism>
<evidence type="ECO:0000313" key="2">
    <source>
        <dbReference type="Proteomes" id="UP001055811"/>
    </source>
</evidence>
<protein>
    <submittedName>
        <fullName evidence="1">Uncharacterized protein</fullName>
    </submittedName>
</protein>